<keyword evidence="2" id="KW-0862">Zinc</keyword>
<evidence type="ECO:0000256" key="1">
    <source>
        <dbReference type="ARBA" id="ARBA00038226"/>
    </source>
</evidence>
<protein>
    <recommendedName>
        <fullName evidence="4">C3H1-type domain-containing protein</fullName>
    </recommendedName>
</protein>
<dbReference type="AlphaFoldDB" id="E4Y066"/>
<dbReference type="PROSITE" id="PS50103">
    <property type="entry name" value="ZF_C3H1"/>
    <property type="match status" value="1"/>
</dbReference>
<dbReference type="GO" id="GO:0008270">
    <property type="term" value="F:zinc ion binding"/>
    <property type="evidence" value="ECO:0007669"/>
    <property type="project" value="UniProtKB-KW"/>
</dbReference>
<sequence length="462" mass="53347">MSTPGTEFYSKTVEHLSLLELVCLAARSNVETSKRQTKREIAKNIGRRFNFFLENTDRRFYFKRETSKISLLPTPTTEDDKIKFPPKEVASNNRLNVEEIKLEIKKETETFEGDLFMEIKEENDNGDTDEVDKVPEQQTEPQPTQQQQRPDDRSVKEQDDESFPPVTPIPSLIGKDSSTKHVYSNQFSDYRRTEPRRTTFNQKIKYDPELGVEAFIQSVQSYCSANFIREEDRIIDIARAALNTSADGVVIQETLTPYELVSWPLFKARIRDALGFSPNDYREDFDTFKRGDIKIGVAFAKLVRYYKRGYLNENEEIDSKDQKLICKQFIRSFEQPLRTLLMAEEDSLTFSNIVNRAGHLERVYRPQREQIAAIRPSGPTQPNLDTQILELINSFKEQSELTKKLLAENTRGKGSRPKSDRPNPEGYCIDNMKGRCKRGAECKYSHSPAPAHVAARFQPNEK</sequence>
<keyword evidence="2" id="KW-0863">Zinc-finger</keyword>
<dbReference type="InterPro" id="IPR000571">
    <property type="entry name" value="Znf_CCCH"/>
</dbReference>
<feature type="zinc finger region" description="C3H1-type" evidence="2">
    <location>
        <begin position="422"/>
        <end position="449"/>
    </location>
</feature>
<keyword evidence="2" id="KW-0479">Metal-binding</keyword>
<keyword evidence="6" id="KW-1185">Reference proteome</keyword>
<feature type="region of interest" description="Disordered" evidence="3">
    <location>
        <begin position="122"/>
        <end position="178"/>
    </location>
</feature>
<dbReference type="EMBL" id="FN653464">
    <property type="protein sequence ID" value="CBY15278.1"/>
    <property type="molecule type" value="Genomic_DNA"/>
</dbReference>
<evidence type="ECO:0000256" key="3">
    <source>
        <dbReference type="SAM" id="MobiDB-lite"/>
    </source>
</evidence>
<feature type="compositionally biased region" description="Low complexity" evidence="3">
    <location>
        <begin position="136"/>
        <end position="148"/>
    </location>
</feature>
<feature type="domain" description="C3H1-type" evidence="4">
    <location>
        <begin position="422"/>
        <end position="449"/>
    </location>
</feature>
<feature type="region of interest" description="Disordered" evidence="3">
    <location>
        <begin position="406"/>
        <end position="428"/>
    </location>
</feature>
<evidence type="ECO:0000259" key="4">
    <source>
        <dbReference type="PROSITE" id="PS50103"/>
    </source>
</evidence>
<name>E4Y066_OIKDI</name>
<dbReference type="InterPro" id="IPR054429">
    <property type="entry name" value="Znf-CCCH_Muscleblind-like"/>
</dbReference>
<accession>E4Y066</accession>
<gene>
    <name evidence="5" type="ORF">GSOID_T00012175001</name>
</gene>
<organism evidence="5 6">
    <name type="scientific">Oikopleura dioica</name>
    <name type="common">Tunicate</name>
    <dbReference type="NCBI Taxonomy" id="34765"/>
    <lineage>
        <taxon>Eukaryota</taxon>
        <taxon>Metazoa</taxon>
        <taxon>Chordata</taxon>
        <taxon>Tunicata</taxon>
        <taxon>Appendicularia</taxon>
        <taxon>Copelata</taxon>
        <taxon>Oikopleuridae</taxon>
        <taxon>Oikopleura</taxon>
    </lineage>
</organism>
<reference evidence="5 6" key="1">
    <citation type="journal article" date="2010" name="Science">
        <title>Plasticity of animal genome architecture unmasked by rapid evolution of a pelagic tunicate.</title>
        <authorList>
            <person name="Denoeud F."/>
            <person name="Henriet S."/>
            <person name="Mungpakdee S."/>
            <person name="Aury J.M."/>
            <person name="Da Silva C."/>
            <person name="Brinkmann H."/>
            <person name="Mikhaleva J."/>
            <person name="Olsen L.C."/>
            <person name="Jubin C."/>
            <person name="Canestro C."/>
            <person name="Bouquet J.M."/>
            <person name="Danks G."/>
            <person name="Poulain J."/>
            <person name="Campsteijn C."/>
            <person name="Adamski M."/>
            <person name="Cross I."/>
            <person name="Yadetie F."/>
            <person name="Muffato M."/>
            <person name="Louis A."/>
            <person name="Butcher S."/>
            <person name="Tsagkogeorga G."/>
            <person name="Konrad A."/>
            <person name="Singh S."/>
            <person name="Jensen M.F."/>
            <person name="Cong E.H."/>
            <person name="Eikeseth-Otteraa H."/>
            <person name="Noel B."/>
            <person name="Anthouard V."/>
            <person name="Porcel B.M."/>
            <person name="Kachouri-Lafond R."/>
            <person name="Nishino A."/>
            <person name="Ugolini M."/>
            <person name="Chourrout P."/>
            <person name="Nishida H."/>
            <person name="Aasland R."/>
            <person name="Huzurbazar S."/>
            <person name="Westhof E."/>
            <person name="Delsuc F."/>
            <person name="Lehrach H."/>
            <person name="Reinhardt R."/>
            <person name="Weissenbach J."/>
            <person name="Roy S.W."/>
            <person name="Artiguenave F."/>
            <person name="Postlethwait J.H."/>
            <person name="Manak J.R."/>
            <person name="Thompson E.M."/>
            <person name="Jaillon O."/>
            <person name="Du Pasquier L."/>
            <person name="Boudinot P."/>
            <person name="Liberles D.A."/>
            <person name="Volff J.N."/>
            <person name="Philippe H."/>
            <person name="Lenhard B."/>
            <person name="Roest Crollius H."/>
            <person name="Wincker P."/>
            <person name="Chourrout D."/>
        </authorList>
    </citation>
    <scope>NUCLEOTIDE SEQUENCE [LARGE SCALE GENOMIC DNA]</scope>
</reference>
<dbReference type="OrthoDB" id="411372at2759"/>
<evidence type="ECO:0000313" key="5">
    <source>
        <dbReference type="EMBL" id="CBY15278.1"/>
    </source>
</evidence>
<proteinExistence type="inferred from homology"/>
<evidence type="ECO:0000256" key="2">
    <source>
        <dbReference type="PROSITE-ProRule" id="PRU00723"/>
    </source>
</evidence>
<evidence type="ECO:0000313" key="6">
    <source>
        <dbReference type="Proteomes" id="UP000001307"/>
    </source>
</evidence>
<dbReference type="Pfam" id="PF22628">
    <property type="entry name" value="zf-CCCH_10"/>
    <property type="match status" value="1"/>
</dbReference>
<comment type="similarity">
    <text evidence="1">Belongs to the muscleblind family.</text>
</comment>
<feature type="region of interest" description="Disordered" evidence="3">
    <location>
        <begin position="441"/>
        <end position="462"/>
    </location>
</feature>
<dbReference type="InParanoid" id="E4Y066"/>
<dbReference type="Proteomes" id="UP000001307">
    <property type="component" value="Unassembled WGS sequence"/>
</dbReference>